<comment type="caution">
    <text evidence="1">The sequence shown here is derived from an EMBL/GenBank/DDBJ whole genome shotgun (WGS) entry which is preliminary data.</text>
</comment>
<evidence type="ECO:0000313" key="2">
    <source>
        <dbReference type="Proteomes" id="UP000589738"/>
    </source>
</evidence>
<sequence length="163" mass="18933">MKKFVYTLEHICSTGKHKDLKLLGFFNDLKKLESIQDIVSKFSGFKNYPDGFVIKKRELDKAHWKVGFYTVVGEIGRDYLPEEDIIDEDTYIIQNLKSIFNISHVYTVDSFKDDERIIGSFSNLDKAQQALELLKGNSGFKEHPENFIIDEIQLNELLWTSGF</sequence>
<protein>
    <submittedName>
        <fullName evidence="1">Uncharacterized protein</fullName>
    </submittedName>
</protein>
<proteinExistence type="predicted"/>
<organism evidence="1 2">
    <name type="scientific">Chryseobacterium shigense</name>
    <dbReference type="NCBI Taxonomy" id="297244"/>
    <lineage>
        <taxon>Bacteria</taxon>
        <taxon>Pseudomonadati</taxon>
        <taxon>Bacteroidota</taxon>
        <taxon>Flavobacteriia</taxon>
        <taxon>Flavobacteriales</taxon>
        <taxon>Weeksellaceae</taxon>
        <taxon>Chryseobacterium group</taxon>
        <taxon>Chryseobacterium</taxon>
    </lineage>
</organism>
<dbReference type="Proteomes" id="UP000589738">
    <property type="component" value="Unassembled WGS sequence"/>
</dbReference>
<dbReference type="EMBL" id="JACHLC010000003">
    <property type="protein sequence ID" value="MBB6371597.1"/>
    <property type="molecule type" value="Genomic_DNA"/>
</dbReference>
<keyword evidence="2" id="KW-1185">Reference proteome</keyword>
<dbReference type="RefSeq" id="WP_184164310.1">
    <property type="nucleotide sequence ID" value="NZ_JACHLC010000003.1"/>
</dbReference>
<reference evidence="1 2" key="1">
    <citation type="submission" date="2020-08" db="EMBL/GenBank/DDBJ databases">
        <title>Functional genomics of gut bacteria from endangered species of beetles.</title>
        <authorList>
            <person name="Carlos-Shanley C."/>
        </authorList>
    </citation>
    <scope>NUCLEOTIDE SEQUENCE [LARGE SCALE GENOMIC DNA]</scope>
    <source>
        <strain evidence="1 2">S00136</strain>
    </source>
</reference>
<name>A0A841N540_9FLAO</name>
<accession>A0A841N540</accession>
<dbReference type="AlphaFoldDB" id="A0A841N540"/>
<evidence type="ECO:0000313" key="1">
    <source>
        <dbReference type="EMBL" id="MBB6371597.1"/>
    </source>
</evidence>
<gene>
    <name evidence="1" type="ORF">HNP36_002682</name>
</gene>